<sequence length="505" mass="55992">MRRAALQIDLLDDCVFSASAATEGGHASLTHVPGSALLGAAAARVYRTLGPADAARVFHSGKLRFGNGLPWDGHSVGYPLPLSWHEPKERLQSRDDSKDYLLSDQIFNFLHDKSGAADPQVKPMRNGYVHADGFRSKPAHGLRMKTAIDPASGRAMEAALFGYDALQRGQSFMACIDADDDLDADLFKQVLGALHGSLLLGRSRSAEFGRALARPPVNELPAFEHADSADATRMSLWLLSDLAPCDRARQPTHAIDLMALGFPRGTRLDASKTFVRRRCYSPWNTARHGYERERLVLNAGGVITVVLPDGADRQALRNLLHAGLGLHRESGLGQVWADAPLLAELHPRFAERKESDSEPVPVAPGHPLLHWLTQQDKSWKICVEQKAEDMASEIRERIMAARRAAGLDEKLPFGPSRSQWGRVFEAARVHSGAALYKQLFEDDKAIIKASGEGWSIEVLVDKQWQKLADWLKVQLPVASRTKEEYAYLIRRIAHRVRDDIDNRRV</sequence>
<keyword evidence="2" id="KW-1185">Reference proteome</keyword>
<comment type="caution">
    <text evidence="1">The sequence shown here is derived from an EMBL/GenBank/DDBJ whole genome shotgun (WGS) entry which is preliminary data.</text>
</comment>
<dbReference type="EMBL" id="MWQO01000023">
    <property type="protein sequence ID" value="THD10682.1"/>
    <property type="molecule type" value="Genomic_DNA"/>
</dbReference>
<dbReference type="AlphaFoldDB" id="A0A4S3KNY8"/>
<reference evidence="1 2" key="1">
    <citation type="submission" date="2017-02" db="EMBL/GenBank/DDBJ databases">
        <title>Whole genome sequencing of Metallibacterium scheffleri DSM 24874 (T).</title>
        <authorList>
            <person name="Kumar S."/>
            <person name="Patil P."/>
            <person name="Patil P.B."/>
        </authorList>
    </citation>
    <scope>NUCLEOTIDE SEQUENCE [LARGE SCALE GENOMIC DNA]</scope>
    <source>
        <strain evidence="1 2">DSM 24874</strain>
    </source>
</reference>
<protein>
    <submittedName>
        <fullName evidence="1">Uncharacterized protein</fullName>
    </submittedName>
</protein>
<dbReference type="RefSeq" id="WP_081126336.1">
    <property type="nucleotide sequence ID" value="NZ_LDOS01000001.1"/>
</dbReference>
<accession>A0A4S3KNY8</accession>
<dbReference type="Proteomes" id="UP000307749">
    <property type="component" value="Unassembled WGS sequence"/>
</dbReference>
<organism evidence="1 2">
    <name type="scientific">Metallibacterium scheffleri</name>
    <dbReference type="NCBI Taxonomy" id="993689"/>
    <lineage>
        <taxon>Bacteria</taxon>
        <taxon>Pseudomonadati</taxon>
        <taxon>Pseudomonadota</taxon>
        <taxon>Gammaproteobacteria</taxon>
        <taxon>Lysobacterales</taxon>
        <taxon>Rhodanobacteraceae</taxon>
        <taxon>Metallibacterium</taxon>
    </lineage>
</organism>
<gene>
    <name evidence="1" type="ORF">B1806_07450</name>
</gene>
<dbReference type="STRING" id="993689.GCA_002077135_00989"/>
<proteinExistence type="predicted"/>
<name>A0A4S3KNY8_9GAMM</name>
<evidence type="ECO:0000313" key="1">
    <source>
        <dbReference type="EMBL" id="THD10682.1"/>
    </source>
</evidence>
<evidence type="ECO:0000313" key="2">
    <source>
        <dbReference type="Proteomes" id="UP000307749"/>
    </source>
</evidence>
<dbReference type="OrthoDB" id="1016065at2"/>